<comment type="similarity">
    <text evidence="2">Belongs to the cation diffusion facilitator (CDF) transporter (TC 2.A.4) family. FieF subfamily.</text>
</comment>
<feature type="transmembrane region" description="Helical" evidence="9">
    <location>
        <begin position="116"/>
        <end position="135"/>
    </location>
</feature>
<keyword evidence="3" id="KW-0813">Transport</keyword>
<evidence type="ECO:0000259" key="10">
    <source>
        <dbReference type="Pfam" id="PF01545"/>
    </source>
</evidence>
<dbReference type="RefSeq" id="WP_060469543.1">
    <property type="nucleotide sequence ID" value="NZ_AP025515.1"/>
</dbReference>
<dbReference type="SUPFAM" id="SSF161111">
    <property type="entry name" value="Cation efflux protein transmembrane domain-like"/>
    <property type="match status" value="1"/>
</dbReference>
<dbReference type="GO" id="GO:0015093">
    <property type="term" value="F:ferrous iron transmembrane transporter activity"/>
    <property type="evidence" value="ECO:0007669"/>
    <property type="project" value="TreeGrafter"/>
</dbReference>
<keyword evidence="5 9" id="KW-0812">Transmembrane</keyword>
<evidence type="ECO:0000256" key="9">
    <source>
        <dbReference type="SAM" id="Phobius"/>
    </source>
</evidence>
<evidence type="ECO:0000313" key="11">
    <source>
        <dbReference type="EMBL" id="KWT99342.1"/>
    </source>
</evidence>
<evidence type="ECO:0000256" key="4">
    <source>
        <dbReference type="ARBA" id="ARBA00022496"/>
    </source>
</evidence>
<protein>
    <submittedName>
        <fullName evidence="11">Cobalt-zinc-cadmium resistance protein</fullName>
    </submittedName>
</protein>
<feature type="transmembrane region" description="Helical" evidence="9">
    <location>
        <begin position="182"/>
        <end position="203"/>
    </location>
</feature>
<evidence type="ECO:0000313" key="12">
    <source>
        <dbReference type="Proteomes" id="UP000057389"/>
    </source>
</evidence>
<keyword evidence="8 9" id="KW-0472">Membrane</keyword>
<dbReference type="GO" id="GO:0006882">
    <property type="term" value="P:intracellular zinc ion homeostasis"/>
    <property type="evidence" value="ECO:0007669"/>
    <property type="project" value="TreeGrafter"/>
</dbReference>
<dbReference type="InterPro" id="IPR002524">
    <property type="entry name" value="Cation_efflux"/>
</dbReference>
<feature type="transmembrane region" description="Helical" evidence="9">
    <location>
        <begin position="12"/>
        <end position="38"/>
    </location>
</feature>
<keyword evidence="6" id="KW-0864">Zinc transport</keyword>
<dbReference type="PANTHER" id="PTHR43840">
    <property type="entry name" value="MITOCHONDRIAL METAL TRANSPORTER 1-RELATED"/>
    <property type="match status" value="1"/>
</dbReference>
<evidence type="ECO:0000256" key="1">
    <source>
        <dbReference type="ARBA" id="ARBA00004141"/>
    </source>
</evidence>
<comment type="caution">
    <text evidence="11">The sequence shown here is derived from an EMBL/GenBank/DDBJ whole genome shotgun (WGS) entry which is preliminary data.</text>
</comment>
<dbReference type="GO" id="GO:0015086">
    <property type="term" value="F:cadmium ion transmembrane transporter activity"/>
    <property type="evidence" value="ECO:0007669"/>
    <property type="project" value="TreeGrafter"/>
</dbReference>
<accession>A0A120DFI1</accession>
<name>A0A120DFI1_9VIBR</name>
<feature type="transmembrane region" description="Helical" evidence="9">
    <location>
        <begin position="44"/>
        <end position="64"/>
    </location>
</feature>
<dbReference type="EMBL" id="LMXU01000033">
    <property type="protein sequence ID" value="KWT99342.1"/>
    <property type="molecule type" value="Genomic_DNA"/>
</dbReference>
<dbReference type="InterPro" id="IPR058533">
    <property type="entry name" value="Cation_efflux_TM"/>
</dbReference>
<reference evidence="11 12" key="1">
    <citation type="submission" date="2015-11" db="EMBL/GenBank/DDBJ databases">
        <title>Draft WGS of Vibrio toranzoniae.</title>
        <authorList>
            <person name="Lasa A."/>
            <person name="Romalde J.L."/>
        </authorList>
    </citation>
    <scope>NUCLEOTIDE SEQUENCE [LARGE SCALE GENOMIC DNA]</scope>
    <source>
        <strain evidence="11 12">Vb 10.8</strain>
    </source>
</reference>
<dbReference type="Gene3D" id="1.20.1510.10">
    <property type="entry name" value="Cation efflux protein transmembrane domain"/>
    <property type="match status" value="1"/>
</dbReference>
<evidence type="ECO:0000256" key="8">
    <source>
        <dbReference type="ARBA" id="ARBA00023136"/>
    </source>
</evidence>
<keyword evidence="7 9" id="KW-1133">Transmembrane helix</keyword>
<evidence type="ECO:0000256" key="3">
    <source>
        <dbReference type="ARBA" id="ARBA00022448"/>
    </source>
</evidence>
<dbReference type="PANTHER" id="PTHR43840:SF15">
    <property type="entry name" value="MITOCHONDRIAL METAL TRANSPORTER 1-RELATED"/>
    <property type="match status" value="1"/>
</dbReference>
<dbReference type="NCBIfam" id="TIGR01297">
    <property type="entry name" value="CDF"/>
    <property type="match status" value="1"/>
</dbReference>
<keyword evidence="12" id="KW-1185">Reference proteome</keyword>
<evidence type="ECO:0000256" key="6">
    <source>
        <dbReference type="ARBA" id="ARBA00022906"/>
    </source>
</evidence>
<dbReference type="Proteomes" id="UP000057389">
    <property type="component" value="Unassembled WGS sequence"/>
</dbReference>
<evidence type="ECO:0000256" key="7">
    <source>
        <dbReference type="ARBA" id="ARBA00022989"/>
    </source>
</evidence>
<dbReference type="GeneID" id="300180302"/>
<dbReference type="OrthoDB" id="268546at2"/>
<keyword evidence="4" id="KW-0410">Iron transport</keyword>
<proteinExistence type="inferred from homology"/>
<dbReference type="Pfam" id="PF01545">
    <property type="entry name" value="Cation_efflux"/>
    <property type="match status" value="1"/>
</dbReference>
<evidence type="ECO:0000256" key="2">
    <source>
        <dbReference type="ARBA" id="ARBA00010212"/>
    </source>
</evidence>
<feature type="transmembrane region" description="Helical" evidence="9">
    <location>
        <begin position="156"/>
        <end position="176"/>
    </location>
</feature>
<gene>
    <name evidence="11" type="ORF">APQ14_17060</name>
</gene>
<dbReference type="AlphaFoldDB" id="A0A120DFI1"/>
<keyword evidence="6" id="KW-0406">Ion transport</keyword>
<dbReference type="InterPro" id="IPR027469">
    <property type="entry name" value="Cation_efflux_TMD_sf"/>
</dbReference>
<dbReference type="InterPro" id="IPR050291">
    <property type="entry name" value="CDF_Transporter"/>
</dbReference>
<dbReference type="GO" id="GO:0015341">
    <property type="term" value="F:zinc efflux antiporter activity"/>
    <property type="evidence" value="ECO:0007669"/>
    <property type="project" value="TreeGrafter"/>
</dbReference>
<evidence type="ECO:0000256" key="5">
    <source>
        <dbReference type="ARBA" id="ARBA00022692"/>
    </source>
</evidence>
<keyword evidence="6" id="KW-0862">Zinc</keyword>
<comment type="subcellular location">
    <subcellularLocation>
        <location evidence="1">Membrane</location>
        <topology evidence="1">Multi-pass membrane protein</topology>
    </subcellularLocation>
</comment>
<keyword evidence="4" id="KW-0408">Iron</keyword>
<feature type="domain" description="Cation efflux protein transmembrane" evidence="10">
    <location>
        <begin position="14"/>
        <end position="214"/>
    </location>
</feature>
<dbReference type="GO" id="GO:0005886">
    <property type="term" value="C:plasma membrane"/>
    <property type="evidence" value="ECO:0007669"/>
    <property type="project" value="TreeGrafter"/>
</dbReference>
<feature type="transmembrane region" description="Helical" evidence="9">
    <location>
        <begin position="76"/>
        <end position="96"/>
    </location>
</feature>
<organism evidence="11 12">
    <name type="scientific">Vibrio toranzoniae</name>
    <dbReference type="NCBI Taxonomy" id="1194427"/>
    <lineage>
        <taxon>Bacteria</taxon>
        <taxon>Pseudomonadati</taxon>
        <taxon>Pseudomonadota</taxon>
        <taxon>Gammaproteobacteria</taxon>
        <taxon>Vibrionales</taxon>
        <taxon>Vibrionaceae</taxon>
        <taxon>Vibrio</taxon>
    </lineage>
</organism>
<sequence length="298" mass="32934">MCDRKSQNENRVLLFSALLASGFAIGGLVLGLIVGSLVIVFDGVYSLISLLLTLLSLAASKYINRPSDREFPFGRAIIEPIVIAIKALVILLVVSYSLYSAIGALMTGGREVDTSIATLFGIINVLGCGYAWWYIANKSKSISSGLIQAESKQWQMDTLLSVAVTAGFVVAWLVTFSPLSAYAVYADPVMMLIMSFYFIKVPFDMLREAMRELLMMSATKDICDAVDKNVVEVNKEADQNLELMGVTKVGPELRINVDIHTNDQQAIAFNDIERTRRQLKRRLSKMPYELQLNLNVAS</sequence>